<accession>A0A938WZB0</accession>
<reference evidence="1" key="1">
    <citation type="submission" date="2020-08" db="EMBL/GenBank/DDBJ databases">
        <authorList>
            <person name="Cejkova D."/>
            <person name="Kubasova T."/>
            <person name="Jahodarova E."/>
            <person name="Rychlik I."/>
        </authorList>
    </citation>
    <scope>NUCLEOTIDE SEQUENCE</scope>
    <source>
        <strain evidence="1">An836</strain>
    </source>
</reference>
<proteinExistence type="predicted"/>
<evidence type="ECO:0000313" key="2">
    <source>
        <dbReference type="Proteomes" id="UP000718821"/>
    </source>
</evidence>
<organism evidence="1 2">
    <name type="scientific">Bifidobacterium pullorum subsp. saeculare</name>
    <dbReference type="NCBI Taxonomy" id="78257"/>
    <lineage>
        <taxon>Bacteria</taxon>
        <taxon>Bacillati</taxon>
        <taxon>Actinomycetota</taxon>
        <taxon>Actinomycetes</taxon>
        <taxon>Bifidobacteriales</taxon>
        <taxon>Bifidobacteriaceae</taxon>
        <taxon>Bifidobacterium</taxon>
    </lineage>
</organism>
<dbReference type="Proteomes" id="UP000718821">
    <property type="component" value="Unassembled WGS sequence"/>
</dbReference>
<dbReference type="EMBL" id="JACLYU010000233">
    <property type="protein sequence ID" value="MBM6700651.1"/>
    <property type="molecule type" value="Genomic_DNA"/>
</dbReference>
<gene>
    <name evidence="1" type="ORF">H7U32_10260</name>
</gene>
<sequence>MTVYVPDMDGTAQIAKKVCLLIHMDIPVEGITIPPDVVIIPESLIGEAILK</sequence>
<comment type="caution">
    <text evidence="1">The sequence shown here is derived from an EMBL/GenBank/DDBJ whole genome shotgun (WGS) entry which is preliminary data.</text>
</comment>
<reference evidence="1" key="2">
    <citation type="journal article" date="2021" name="Sci. Rep.">
        <title>The distribution of antibiotic resistance genes in chicken gut microbiota commensals.</title>
        <authorList>
            <person name="Juricova H."/>
            <person name="Matiasovicova J."/>
            <person name="Kubasova T."/>
            <person name="Cejkova D."/>
            <person name="Rychlik I."/>
        </authorList>
    </citation>
    <scope>NUCLEOTIDE SEQUENCE</scope>
    <source>
        <strain evidence="1">An836</strain>
    </source>
</reference>
<keyword evidence="2" id="KW-1185">Reference proteome</keyword>
<evidence type="ECO:0000313" key="1">
    <source>
        <dbReference type="EMBL" id="MBM6700651.1"/>
    </source>
</evidence>
<name>A0A938WZB0_9BIFI</name>
<protein>
    <submittedName>
        <fullName evidence="1">Uncharacterized protein</fullName>
    </submittedName>
</protein>
<dbReference type="AlphaFoldDB" id="A0A938WZB0"/>